<reference evidence="9" key="1">
    <citation type="journal article" date="2021" name="PeerJ">
        <title>Extensive microbial diversity within the chicken gut microbiome revealed by metagenomics and culture.</title>
        <authorList>
            <person name="Gilroy R."/>
            <person name="Ravi A."/>
            <person name="Getino M."/>
            <person name="Pursley I."/>
            <person name="Horton D.L."/>
            <person name="Alikhan N.F."/>
            <person name="Baker D."/>
            <person name="Gharbi K."/>
            <person name="Hall N."/>
            <person name="Watson M."/>
            <person name="Adriaenssens E.M."/>
            <person name="Foster-Nyarko E."/>
            <person name="Jarju S."/>
            <person name="Secka A."/>
            <person name="Antonio M."/>
            <person name="Oren A."/>
            <person name="Chaudhuri R.R."/>
            <person name="La Ragione R."/>
            <person name="Hildebrand F."/>
            <person name="Pallen M.J."/>
        </authorList>
    </citation>
    <scope>NUCLEOTIDE SEQUENCE</scope>
    <source>
        <strain evidence="9">USAMLcec12-2067</strain>
    </source>
</reference>
<dbReference type="GO" id="GO:0030145">
    <property type="term" value="F:manganese ion binding"/>
    <property type="evidence" value="ECO:0007669"/>
    <property type="project" value="UniProtKB-UniRule"/>
</dbReference>
<comment type="similarity">
    <text evidence="6">Belongs to the TPP enzyme family. MenD subfamily.</text>
</comment>
<dbReference type="AlphaFoldDB" id="A0A9D3ADD2"/>
<dbReference type="InterPro" id="IPR032264">
    <property type="entry name" value="MenD_middle"/>
</dbReference>
<dbReference type="GO" id="GO:0009234">
    <property type="term" value="P:menaquinone biosynthetic process"/>
    <property type="evidence" value="ECO:0007669"/>
    <property type="project" value="UniProtKB-UniRule"/>
</dbReference>
<evidence type="ECO:0000313" key="9">
    <source>
        <dbReference type="EMBL" id="HJH43713.1"/>
    </source>
</evidence>
<dbReference type="InterPro" id="IPR012001">
    <property type="entry name" value="Thiamin_PyroP_enz_TPP-bd_dom"/>
</dbReference>
<keyword evidence="3 6" id="KW-0460">Magnesium</keyword>
<comment type="function">
    <text evidence="6">Catalyzes the thiamine diphosphate-dependent decarboxylation of 2-oxoglutarate and the subsequent addition of the resulting succinic semialdehyde-thiamine pyrophosphate anion to isochorismate to yield 2-succinyl-5-enolpyruvyl-6-hydroxy-3-cyclohexene-1-carboxylate (SEPHCHC).</text>
</comment>
<dbReference type="GO" id="GO:0070204">
    <property type="term" value="F:2-succinyl-5-enolpyruvyl-6-hydroxy-3-cyclohexene-1-carboxylic-acid synthase activity"/>
    <property type="evidence" value="ECO:0007669"/>
    <property type="project" value="UniProtKB-UniRule"/>
</dbReference>
<keyword evidence="4 6" id="KW-0786">Thiamine pyrophosphate</keyword>
<protein>
    <recommendedName>
        <fullName evidence="6">2-succinyl-5-enolpyruvyl-6-hydroxy-3-cyclohexene-1-carboxylate synthase</fullName>
        <shortName evidence="6">SEPHCHC synthase</shortName>
        <ecNumber evidence="6">2.2.1.9</ecNumber>
    </recommendedName>
    <alternativeName>
        <fullName evidence="6">Menaquinone biosynthesis protein MenD</fullName>
    </alternativeName>
</protein>
<dbReference type="NCBIfam" id="TIGR00173">
    <property type="entry name" value="menD"/>
    <property type="match status" value="1"/>
</dbReference>
<organism evidence="9 10">
    <name type="scientific">Rubneribacter badeniensis</name>
    <dbReference type="NCBI Taxonomy" id="2070688"/>
    <lineage>
        <taxon>Bacteria</taxon>
        <taxon>Bacillati</taxon>
        <taxon>Actinomycetota</taxon>
        <taxon>Coriobacteriia</taxon>
        <taxon>Eggerthellales</taxon>
        <taxon>Eggerthellaceae</taxon>
        <taxon>Rubneribacter</taxon>
    </lineage>
</organism>
<evidence type="ECO:0000259" key="8">
    <source>
        <dbReference type="Pfam" id="PF16582"/>
    </source>
</evidence>
<dbReference type="Gene3D" id="3.40.50.1220">
    <property type="entry name" value="TPP-binding domain"/>
    <property type="match status" value="1"/>
</dbReference>
<dbReference type="Proteomes" id="UP000789325">
    <property type="component" value="Unassembled WGS sequence"/>
</dbReference>
<comment type="subunit">
    <text evidence="6">Homodimer.</text>
</comment>
<feature type="domain" description="Menaquinone biosynthesis protein MenD middle" evidence="8">
    <location>
        <begin position="368"/>
        <end position="477"/>
    </location>
</feature>
<dbReference type="EC" id="2.2.1.9" evidence="6"/>
<dbReference type="GO" id="GO:0000287">
    <property type="term" value="F:magnesium ion binding"/>
    <property type="evidence" value="ECO:0007669"/>
    <property type="project" value="UniProtKB-UniRule"/>
</dbReference>
<keyword evidence="5 6" id="KW-0464">Manganese</keyword>
<proteinExistence type="inferred from homology"/>
<gene>
    <name evidence="6 9" type="primary">menD</name>
    <name evidence="9" type="ORF">K8V16_07940</name>
</gene>
<dbReference type="HAMAP" id="MF_01659">
    <property type="entry name" value="MenD"/>
    <property type="match status" value="1"/>
</dbReference>
<dbReference type="InterPro" id="IPR029061">
    <property type="entry name" value="THDP-binding"/>
</dbReference>
<evidence type="ECO:0000256" key="6">
    <source>
        <dbReference type="HAMAP-Rule" id="MF_01659"/>
    </source>
</evidence>
<comment type="catalytic activity">
    <reaction evidence="6">
        <text>isochorismate + 2-oxoglutarate + H(+) = 5-enolpyruvoyl-6-hydroxy-2-succinyl-cyclohex-3-ene-1-carboxylate + CO2</text>
        <dbReference type="Rhea" id="RHEA:25593"/>
        <dbReference type="ChEBI" id="CHEBI:15378"/>
        <dbReference type="ChEBI" id="CHEBI:16526"/>
        <dbReference type="ChEBI" id="CHEBI:16810"/>
        <dbReference type="ChEBI" id="CHEBI:29780"/>
        <dbReference type="ChEBI" id="CHEBI:58818"/>
        <dbReference type="EC" id="2.2.1.9"/>
    </reaction>
</comment>
<comment type="cofactor">
    <cofactor evidence="6">
        <name>Mg(2+)</name>
        <dbReference type="ChEBI" id="CHEBI:18420"/>
    </cofactor>
    <cofactor evidence="6">
        <name>Mn(2+)</name>
        <dbReference type="ChEBI" id="CHEBI:29035"/>
    </cofactor>
</comment>
<evidence type="ECO:0000256" key="5">
    <source>
        <dbReference type="ARBA" id="ARBA00023211"/>
    </source>
</evidence>
<comment type="pathway">
    <text evidence="6">Quinol/quinone metabolism; 1,4-dihydroxy-2-naphthoate biosynthesis; 1,4-dihydroxy-2-naphthoate from chorismate: step 2/7.</text>
</comment>
<evidence type="ECO:0000259" key="7">
    <source>
        <dbReference type="Pfam" id="PF02776"/>
    </source>
</evidence>
<dbReference type="Pfam" id="PF16582">
    <property type="entry name" value="TPP_enzyme_M_2"/>
    <property type="match status" value="1"/>
</dbReference>
<dbReference type="Pfam" id="PF02776">
    <property type="entry name" value="TPP_enzyme_N"/>
    <property type="match status" value="1"/>
</dbReference>
<evidence type="ECO:0000313" key="10">
    <source>
        <dbReference type="Proteomes" id="UP000789325"/>
    </source>
</evidence>
<dbReference type="GO" id="GO:0030976">
    <property type="term" value="F:thiamine pyrophosphate binding"/>
    <property type="evidence" value="ECO:0007669"/>
    <property type="project" value="UniProtKB-UniRule"/>
</dbReference>
<comment type="pathway">
    <text evidence="6">Quinol/quinone metabolism; menaquinone biosynthesis.</text>
</comment>
<dbReference type="SUPFAM" id="SSF52518">
    <property type="entry name" value="Thiamin diphosphate-binding fold (THDP-binding)"/>
    <property type="match status" value="3"/>
</dbReference>
<dbReference type="Gene3D" id="3.40.50.970">
    <property type="match status" value="2"/>
</dbReference>
<keyword evidence="6" id="KW-0474">Menaquinone biosynthesis</keyword>
<comment type="caution">
    <text evidence="9">The sequence shown here is derived from an EMBL/GenBank/DDBJ whole genome shotgun (WGS) entry which is preliminary data.</text>
</comment>
<evidence type="ECO:0000256" key="1">
    <source>
        <dbReference type="ARBA" id="ARBA00022679"/>
    </source>
</evidence>
<feature type="domain" description="Thiamine pyrophosphate enzyme N-terminal TPP-binding" evidence="7">
    <location>
        <begin position="67"/>
        <end position="183"/>
    </location>
</feature>
<reference evidence="9" key="2">
    <citation type="submission" date="2021-09" db="EMBL/GenBank/DDBJ databases">
        <authorList>
            <person name="Gilroy R."/>
        </authorList>
    </citation>
    <scope>NUCLEOTIDE SEQUENCE</scope>
    <source>
        <strain evidence="9">USAMLcec12-2067</strain>
    </source>
</reference>
<dbReference type="PANTHER" id="PTHR42916:SF1">
    <property type="entry name" value="PROTEIN PHYLLO, CHLOROPLASTIC"/>
    <property type="match status" value="1"/>
</dbReference>
<dbReference type="PANTHER" id="PTHR42916">
    <property type="entry name" value="2-SUCCINYL-5-ENOLPYRUVYL-6-HYDROXY-3-CYCLOHEXENE-1-CARBOXYLATE SYNTHASE"/>
    <property type="match status" value="1"/>
</dbReference>
<keyword evidence="1 6" id="KW-0808">Transferase</keyword>
<dbReference type="CDD" id="cd02009">
    <property type="entry name" value="TPP_SHCHC_synthase"/>
    <property type="match status" value="1"/>
</dbReference>
<evidence type="ECO:0000256" key="4">
    <source>
        <dbReference type="ARBA" id="ARBA00023052"/>
    </source>
</evidence>
<evidence type="ECO:0000256" key="3">
    <source>
        <dbReference type="ARBA" id="ARBA00022842"/>
    </source>
</evidence>
<accession>A0A9D3ADD2</accession>
<keyword evidence="2 6" id="KW-0479">Metal-binding</keyword>
<comment type="cofactor">
    <cofactor evidence="6">
        <name>thiamine diphosphate</name>
        <dbReference type="ChEBI" id="CHEBI:58937"/>
    </cofactor>
    <text evidence="6">Binds 1 thiamine pyrophosphate per subunit.</text>
</comment>
<dbReference type="CDD" id="cd07037">
    <property type="entry name" value="TPP_PYR_MenD"/>
    <property type="match status" value="1"/>
</dbReference>
<name>A0A9D3ADD2_9ACTN</name>
<dbReference type="EMBL" id="DYZL01000171">
    <property type="protein sequence ID" value="HJH43713.1"/>
    <property type="molecule type" value="Genomic_DNA"/>
</dbReference>
<evidence type="ECO:0000256" key="2">
    <source>
        <dbReference type="ARBA" id="ARBA00022723"/>
    </source>
</evidence>
<dbReference type="InterPro" id="IPR004433">
    <property type="entry name" value="MenaQ_synth_MenD"/>
</dbReference>
<sequence length="804" mass="82694">MSAAGECVDAYAGGASGASERVGAFASGAGQGTGASADGAARGARENAGALAGGAADPRATARFVGAFLDELCRWGVHDVVVSPGSRSTPLAMCAYELSRRAPERLCLFVDVDERGAAFFALGLAKAGGRPAALICTSGTAVANYYPAVLEAESSRVPLIVLTGDRPPRLQGLGAPQTCDQLKAYGDHVRAFRQMPLPSADAASLAFARQAAREACAAAGGDVGVGEAAAAAVCADGCGVTARIAGCCAGGPVHLNFPFDEPLKPDLSTTRLFDGGRARMVCAGVAARAEAAVCAGAAVRPEAAVHADAAASAEATDDAAAARIGVADVSRETSVPSLDIVPSGVVSVRVTMTSEVARAVSDLLAGARALVLAGEGTCSTVEEARAVLAWARAFGMPLLADPLSGLRSFDEPFVIDNYDSVLGAGGAAPEGLRPQVIVRFGRYPVSKRATQFVAATRPVQIVVDERETRDFNAATDVFVPCRPIEFVRAMMGARTEGEVEPSFSPSSSQQEFLAAWMVANEQACARIVAAARGDAGDGTVGATGAHVPEATATFEGAYVRRVVELAPEGSCLFAANSMSIRALDTFLLKSDKRLAVLCNRGLNGIDGTVSTALGAAQRFVQTTLIIGDLTLLHDLNALALQRELRVQRAHGAKAGLSAAAASGAPYGNGTGEGFARDEARGAEGGFACDEARDAGEVALGGAPIGMEGWPVPSIVIVLLNNNGGGIFDMLSQRSDEAYFERLFLTPQEVDFQAAARAFSVPYCRAETVAAFDEAYCAALGVPGISLIEVRVPLRGLKERYAPCW</sequence>